<evidence type="ECO:0000256" key="5">
    <source>
        <dbReference type="HAMAP-Rule" id="MF_01080"/>
    </source>
</evidence>
<sequence>MNALFVVNKPAGISSNHFLGRLKRKYGVKKAGFSGTLDPFASGCLIVALGNHTRLFNYINKTPKIYEATMWLGATSASLDNENIEEITLCPQLNLADVKAALSELKGEIAYVPPKFSAKHVDGKRAYELARVGEEFELKSQTMSVFDVNLRAYMHPFLSFRISVSEGSYVRSYAQILAARLGARATLSALKRVSEGKFVYENERFLNPLDYISLPRNEYLRDPADVMLGKKLSVEKLKFGAEGLYLINFDEFFSIIEIKDETVTYKLNKVEKC</sequence>
<keyword evidence="3 5" id="KW-0819">tRNA processing</keyword>
<dbReference type="GO" id="GO:0031119">
    <property type="term" value="P:tRNA pseudouridine synthesis"/>
    <property type="evidence" value="ECO:0007669"/>
    <property type="project" value="UniProtKB-UniRule"/>
</dbReference>
<dbReference type="EMBL" id="CP012543">
    <property type="protein sequence ID" value="QCD46426.1"/>
    <property type="molecule type" value="Genomic_DNA"/>
</dbReference>
<feature type="active site" description="Nucleophile" evidence="5">
    <location>
        <position position="38"/>
    </location>
</feature>
<evidence type="ECO:0000313" key="8">
    <source>
        <dbReference type="Proteomes" id="UP000502377"/>
    </source>
</evidence>
<evidence type="ECO:0000256" key="3">
    <source>
        <dbReference type="ARBA" id="ARBA00022694"/>
    </source>
</evidence>
<protein>
    <recommendedName>
        <fullName evidence="5">tRNA pseudouridine synthase B</fullName>
        <ecNumber evidence="5">5.4.99.25</ecNumber>
    </recommendedName>
    <alternativeName>
        <fullName evidence="5">tRNA pseudouridine(55) synthase</fullName>
        <shortName evidence="5">Psi55 synthase</shortName>
    </alternativeName>
    <alternativeName>
        <fullName evidence="5">tRNA pseudouridylate synthase</fullName>
    </alternativeName>
    <alternativeName>
        <fullName evidence="5">tRNA-uridine isomerase</fullName>
    </alternativeName>
</protein>
<dbReference type="KEGG" id="crx:CRECT_0747"/>
<comment type="catalytic activity">
    <reaction evidence="1 5">
        <text>uridine(55) in tRNA = pseudouridine(55) in tRNA</text>
        <dbReference type="Rhea" id="RHEA:42532"/>
        <dbReference type="Rhea" id="RHEA-COMP:10101"/>
        <dbReference type="Rhea" id="RHEA-COMP:10102"/>
        <dbReference type="ChEBI" id="CHEBI:65314"/>
        <dbReference type="ChEBI" id="CHEBI:65315"/>
        <dbReference type="EC" id="5.4.99.25"/>
    </reaction>
</comment>
<dbReference type="NCBIfam" id="TIGR00431">
    <property type="entry name" value="TruB"/>
    <property type="match status" value="1"/>
</dbReference>
<keyword evidence="4 5" id="KW-0413">Isomerase</keyword>
<evidence type="ECO:0000313" key="7">
    <source>
        <dbReference type="EMBL" id="QCD46426.1"/>
    </source>
</evidence>
<evidence type="ECO:0000256" key="4">
    <source>
        <dbReference type="ARBA" id="ARBA00023235"/>
    </source>
</evidence>
<dbReference type="AlphaFoldDB" id="A0A6G5QLS1"/>
<dbReference type="InterPro" id="IPR014780">
    <property type="entry name" value="tRNA_psdUridine_synth_TruB"/>
</dbReference>
<evidence type="ECO:0000256" key="1">
    <source>
        <dbReference type="ARBA" id="ARBA00000385"/>
    </source>
</evidence>
<proteinExistence type="inferred from homology"/>
<dbReference type="Pfam" id="PF01509">
    <property type="entry name" value="TruB_N"/>
    <property type="match status" value="1"/>
</dbReference>
<dbReference type="Gene3D" id="3.30.2350.10">
    <property type="entry name" value="Pseudouridine synthase"/>
    <property type="match status" value="1"/>
</dbReference>
<dbReference type="PANTHER" id="PTHR13767">
    <property type="entry name" value="TRNA-PSEUDOURIDINE SYNTHASE"/>
    <property type="match status" value="1"/>
</dbReference>
<dbReference type="EC" id="5.4.99.25" evidence="5"/>
<organism evidence="7 8">
    <name type="scientific">Campylobacter rectus</name>
    <name type="common">Wolinella recta</name>
    <dbReference type="NCBI Taxonomy" id="203"/>
    <lineage>
        <taxon>Bacteria</taxon>
        <taxon>Pseudomonadati</taxon>
        <taxon>Campylobacterota</taxon>
        <taxon>Epsilonproteobacteria</taxon>
        <taxon>Campylobacterales</taxon>
        <taxon>Campylobacteraceae</taxon>
        <taxon>Campylobacter</taxon>
    </lineage>
</organism>
<dbReference type="PANTHER" id="PTHR13767:SF2">
    <property type="entry name" value="PSEUDOURIDYLATE SYNTHASE TRUB1"/>
    <property type="match status" value="1"/>
</dbReference>
<dbReference type="Proteomes" id="UP000502377">
    <property type="component" value="Chromosome"/>
</dbReference>
<dbReference type="InterPro" id="IPR002501">
    <property type="entry name" value="PsdUridine_synth_N"/>
</dbReference>
<evidence type="ECO:0000256" key="2">
    <source>
        <dbReference type="ARBA" id="ARBA00005642"/>
    </source>
</evidence>
<dbReference type="HAMAP" id="MF_01080">
    <property type="entry name" value="TruB_bact"/>
    <property type="match status" value="1"/>
</dbReference>
<dbReference type="RefSeq" id="WP_004320416.1">
    <property type="nucleotide sequence ID" value="NZ_CP012543.1"/>
</dbReference>
<comment type="function">
    <text evidence="5">Responsible for synthesis of pseudouridine from uracil-55 in the psi GC loop of transfer RNAs.</text>
</comment>
<gene>
    <name evidence="5 7" type="primary">truB</name>
    <name evidence="7" type="ORF">CRECT_0747</name>
</gene>
<dbReference type="GO" id="GO:0160148">
    <property type="term" value="F:tRNA pseudouridine(55) synthase activity"/>
    <property type="evidence" value="ECO:0007669"/>
    <property type="project" value="UniProtKB-EC"/>
</dbReference>
<comment type="similarity">
    <text evidence="2 5">Belongs to the pseudouridine synthase TruB family. Type 1 subfamily.</text>
</comment>
<dbReference type="GO" id="GO:0003723">
    <property type="term" value="F:RNA binding"/>
    <property type="evidence" value="ECO:0007669"/>
    <property type="project" value="InterPro"/>
</dbReference>
<feature type="domain" description="Pseudouridine synthase II N-terminal" evidence="6">
    <location>
        <begin position="23"/>
        <end position="170"/>
    </location>
</feature>
<dbReference type="GO" id="GO:1990481">
    <property type="term" value="P:mRNA pseudouridine synthesis"/>
    <property type="evidence" value="ECO:0007669"/>
    <property type="project" value="TreeGrafter"/>
</dbReference>
<reference evidence="7 8" key="1">
    <citation type="submission" date="2016-07" db="EMBL/GenBank/DDBJ databases">
        <title>Comparative genomics of the Campylobacter concisus group.</title>
        <authorList>
            <person name="Miller W.G."/>
            <person name="Yee E."/>
            <person name="Chapman M.H."/>
            <person name="Huynh S."/>
            <person name="Bono J.L."/>
            <person name="On S.L.W."/>
            <person name="StLeger J."/>
            <person name="Foster G."/>
            <person name="Parker C.T."/>
        </authorList>
    </citation>
    <scope>NUCLEOTIDE SEQUENCE [LARGE SCALE GENOMIC DNA]</scope>
    <source>
        <strain evidence="7 8">ATCC 33238</strain>
    </source>
</reference>
<dbReference type="InterPro" id="IPR020103">
    <property type="entry name" value="PsdUridine_synth_cat_dom_sf"/>
</dbReference>
<dbReference type="SUPFAM" id="SSF55120">
    <property type="entry name" value="Pseudouridine synthase"/>
    <property type="match status" value="1"/>
</dbReference>
<evidence type="ECO:0000259" key="6">
    <source>
        <dbReference type="Pfam" id="PF01509"/>
    </source>
</evidence>
<name>A0A6G5QLS1_CAMRE</name>
<accession>A0A6G5QLS1</accession>